<protein>
    <submittedName>
        <fullName evidence="2">Uncharacterized protein</fullName>
    </submittedName>
</protein>
<evidence type="ECO:0000313" key="2">
    <source>
        <dbReference type="EMBL" id="OAY66314.1"/>
    </source>
</evidence>
<proteinExistence type="predicted"/>
<feature type="compositionally biased region" description="Acidic residues" evidence="1">
    <location>
        <begin position="99"/>
        <end position="109"/>
    </location>
</feature>
<reference evidence="2 3" key="1">
    <citation type="journal article" date="2016" name="DNA Res.">
        <title>The draft genome of MD-2 pineapple using hybrid error correction of long reads.</title>
        <authorList>
            <person name="Redwan R.M."/>
            <person name="Saidin A."/>
            <person name="Kumar S.V."/>
        </authorList>
    </citation>
    <scope>NUCLEOTIDE SEQUENCE [LARGE SCALE GENOMIC DNA]</scope>
    <source>
        <strain evidence="3">cv. MD2</strain>
        <tissue evidence="2">Leaf</tissue>
    </source>
</reference>
<name>A0A199UNI4_ANACO</name>
<feature type="region of interest" description="Disordered" evidence="1">
    <location>
        <begin position="84"/>
        <end position="116"/>
    </location>
</feature>
<dbReference type="STRING" id="4615.A0A199UNI4"/>
<dbReference type="EMBL" id="LSRQ01006332">
    <property type="protein sequence ID" value="OAY66314.1"/>
    <property type="molecule type" value="Genomic_DNA"/>
</dbReference>
<evidence type="ECO:0000256" key="1">
    <source>
        <dbReference type="SAM" id="MobiDB-lite"/>
    </source>
</evidence>
<feature type="region of interest" description="Disordered" evidence="1">
    <location>
        <begin position="315"/>
        <end position="402"/>
    </location>
</feature>
<accession>A0A199UNI4</accession>
<sequence>MASAAPSSGAGAGAGADGPVLSVVAKRIRALRKKYNRILQMEEGLAQGKTLNKEQEEVLRSKPLVAALIDELEKLRQPLSAALAEELSRAPPPPAVEASTEEDDDEGDEGEGKPSDRAVQDLVTMLYFGCLFDVKPQSEFAATMLTRTHERGCCLTYDYVTDDATDLLGEKDLDAISALGAHVTSRPARSGVSHRDALKECVEHARLWLRKSDRPIHPDAPVTYAGLREKLDKILSSDYFTTTPEMKAPVDVAAAVENFGSASHVQIPESATVPTPAVDAEDGPTHGFDKVDFHHFTDEREDFQNTDVHLDHHSTLVDEAPKVGEVADSVSPSSDDVSLPQKEHQTLEPDVEEQNQEDADPKDQQYVPRRSYQGQRRGSGSGGGRRGYLNGRGGRGGRGGGG</sequence>
<gene>
    <name evidence="2" type="ORF">ACMD2_06348</name>
</gene>
<dbReference type="Proteomes" id="UP000092600">
    <property type="component" value="Unassembled WGS sequence"/>
</dbReference>
<feature type="non-terminal residue" evidence="2">
    <location>
        <position position="402"/>
    </location>
</feature>
<evidence type="ECO:0000313" key="3">
    <source>
        <dbReference type="Proteomes" id="UP000092600"/>
    </source>
</evidence>
<dbReference type="AlphaFoldDB" id="A0A199UNI4"/>
<feature type="compositionally biased region" description="Low complexity" evidence="1">
    <location>
        <begin position="326"/>
        <end position="338"/>
    </location>
</feature>
<dbReference type="PANTHER" id="PTHR37736:SF1">
    <property type="entry name" value="GLYCINE-RICH PROTEIN"/>
    <property type="match status" value="1"/>
</dbReference>
<dbReference type="PANTHER" id="PTHR37736">
    <property type="entry name" value="GLYCINE-RICH PROTEIN"/>
    <property type="match status" value="1"/>
</dbReference>
<comment type="caution">
    <text evidence="2">The sequence shown here is derived from an EMBL/GenBank/DDBJ whole genome shotgun (WGS) entry which is preliminary data.</text>
</comment>
<feature type="compositionally biased region" description="Gly residues" evidence="1">
    <location>
        <begin position="377"/>
        <end position="402"/>
    </location>
</feature>
<organism evidence="2 3">
    <name type="scientific">Ananas comosus</name>
    <name type="common">Pineapple</name>
    <name type="synonym">Ananas ananas</name>
    <dbReference type="NCBI Taxonomy" id="4615"/>
    <lineage>
        <taxon>Eukaryota</taxon>
        <taxon>Viridiplantae</taxon>
        <taxon>Streptophyta</taxon>
        <taxon>Embryophyta</taxon>
        <taxon>Tracheophyta</taxon>
        <taxon>Spermatophyta</taxon>
        <taxon>Magnoliopsida</taxon>
        <taxon>Liliopsida</taxon>
        <taxon>Poales</taxon>
        <taxon>Bromeliaceae</taxon>
        <taxon>Bromelioideae</taxon>
        <taxon>Ananas</taxon>
    </lineage>
</organism>
<feature type="compositionally biased region" description="Acidic residues" evidence="1">
    <location>
        <begin position="349"/>
        <end position="360"/>
    </location>
</feature>